<feature type="transmembrane region" description="Helical" evidence="7">
    <location>
        <begin position="396"/>
        <end position="420"/>
    </location>
</feature>
<dbReference type="Pfam" id="PF01733">
    <property type="entry name" value="Nucleoside_tran"/>
    <property type="match status" value="1"/>
</dbReference>
<name>A0A9P0D350_9CUCU</name>
<dbReference type="PANTHER" id="PTHR10332">
    <property type="entry name" value="EQUILIBRATIVE NUCLEOSIDE TRANSPORTER"/>
    <property type="match status" value="1"/>
</dbReference>
<dbReference type="AlphaFoldDB" id="A0A9P0D350"/>
<dbReference type="OrthoDB" id="6766949at2759"/>
<protein>
    <recommendedName>
        <fullName evidence="10">Equilibrative nucleoside transporter</fullName>
    </recommendedName>
</protein>
<evidence type="ECO:0008006" key="10">
    <source>
        <dbReference type="Google" id="ProtNLM"/>
    </source>
</evidence>
<feature type="transmembrane region" description="Helical" evidence="7">
    <location>
        <begin position="21"/>
        <end position="46"/>
    </location>
</feature>
<keyword evidence="9" id="KW-1185">Reference proteome</keyword>
<proteinExistence type="inferred from homology"/>
<feature type="transmembrane region" description="Helical" evidence="7">
    <location>
        <begin position="103"/>
        <end position="119"/>
    </location>
</feature>
<organism evidence="8 9">
    <name type="scientific">Psylliodes chrysocephalus</name>
    <dbReference type="NCBI Taxonomy" id="3402493"/>
    <lineage>
        <taxon>Eukaryota</taxon>
        <taxon>Metazoa</taxon>
        <taxon>Ecdysozoa</taxon>
        <taxon>Arthropoda</taxon>
        <taxon>Hexapoda</taxon>
        <taxon>Insecta</taxon>
        <taxon>Pterygota</taxon>
        <taxon>Neoptera</taxon>
        <taxon>Endopterygota</taxon>
        <taxon>Coleoptera</taxon>
        <taxon>Polyphaga</taxon>
        <taxon>Cucujiformia</taxon>
        <taxon>Chrysomeloidea</taxon>
        <taxon>Chrysomelidae</taxon>
        <taxon>Galerucinae</taxon>
        <taxon>Alticini</taxon>
        <taxon>Psylliodes</taxon>
    </lineage>
</organism>
<evidence type="ECO:0000256" key="4">
    <source>
        <dbReference type="ARBA" id="ARBA00022692"/>
    </source>
</evidence>
<dbReference type="InterPro" id="IPR002259">
    <property type="entry name" value="Eqnu_transpt"/>
</dbReference>
<feature type="transmembrane region" description="Helical" evidence="7">
    <location>
        <begin position="131"/>
        <end position="157"/>
    </location>
</feature>
<feature type="transmembrane region" description="Helical" evidence="7">
    <location>
        <begin position="323"/>
        <end position="345"/>
    </location>
</feature>
<evidence type="ECO:0000256" key="6">
    <source>
        <dbReference type="ARBA" id="ARBA00023136"/>
    </source>
</evidence>
<evidence type="ECO:0000313" key="9">
    <source>
        <dbReference type="Proteomes" id="UP001153636"/>
    </source>
</evidence>
<feature type="transmembrane region" description="Helical" evidence="7">
    <location>
        <begin position="196"/>
        <end position="216"/>
    </location>
</feature>
<comment type="similarity">
    <text evidence="2">Belongs to the SLC29A/ENT transporter (TC 2.A.57) family.</text>
</comment>
<evidence type="ECO:0000256" key="1">
    <source>
        <dbReference type="ARBA" id="ARBA00004141"/>
    </source>
</evidence>
<gene>
    <name evidence="8" type="ORF">PSYICH_LOCUS13988</name>
</gene>
<keyword evidence="6 7" id="KW-0472">Membrane</keyword>
<evidence type="ECO:0000256" key="3">
    <source>
        <dbReference type="ARBA" id="ARBA00022448"/>
    </source>
</evidence>
<keyword evidence="3" id="KW-0813">Transport</keyword>
<feature type="transmembrane region" description="Helical" evidence="7">
    <location>
        <begin position="291"/>
        <end position="311"/>
    </location>
</feature>
<dbReference type="InterPro" id="IPR036259">
    <property type="entry name" value="MFS_trans_sf"/>
</dbReference>
<dbReference type="Proteomes" id="UP001153636">
    <property type="component" value="Chromosome 7"/>
</dbReference>
<comment type="subcellular location">
    <subcellularLocation>
        <location evidence="1">Membrane</location>
        <topology evidence="1">Multi-pass membrane protein</topology>
    </subcellularLocation>
</comment>
<evidence type="ECO:0000256" key="2">
    <source>
        <dbReference type="ARBA" id="ARBA00007965"/>
    </source>
</evidence>
<accession>A0A9P0D350</accession>
<evidence type="ECO:0000313" key="8">
    <source>
        <dbReference type="EMBL" id="CAH1113070.1"/>
    </source>
</evidence>
<feature type="transmembrane region" description="Helical" evidence="7">
    <location>
        <begin position="357"/>
        <end position="375"/>
    </location>
</feature>
<sequence>MDKEMGKTEKEPKDHFFLVRTTCFLLGFMNLAPLLFASTAAGYWLYKFRDPSIGSGTTLGMDRTTLQAYYQPVSMVAQQVPSVTMSCLMTVYGHKVPHMRRTLVSLLLFIGLYLLFTLFTQINTDSWQTPFFVVAIFLSMMNSSLAATMQMSTAVLISKLPHEYLMYFLIGQNGAFISTFLQIISLALTDDQPTSGLLYFSSGAILILITLVLTMLSRKTKVFEYYEIEAAKEQHSEMINWAEAKEVIKKMWPCQAVLGLMIMTISTIHPSITTLVVSQNEANHTAWTEKFFTPVCAFLVIEVSAIIGRIMSRKFFITESNKYLYVGLTVLRLFISIPICMLFDAEPRNFPVVFDKDWEFIVFMFIFGFTNGWIWNVSAMSLKTLVPKKQEVAFKLLALTISVFSAITVANGLLAVKVLLI</sequence>
<dbReference type="EMBL" id="OV651819">
    <property type="protein sequence ID" value="CAH1113070.1"/>
    <property type="molecule type" value="Genomic_DNA"/>
</dbReference>
<evidence type="ECO:0000256" key="7">
    <source>
        <dbReference type="SAM" id="Phobius"/>
    </source>
</evidence>
<feature type="transmembrane region" description="Helical" evidence="7">
    <location>
        <begin position="164"/>
        <end position="184"/>
    </location>
</feature>
<dbReference type="PANTHER" id="PTHR10332:SF88">
    <property type="entry name" value="EQUILIBRATIVE NUCLEOSIDE TRANSPORTER 1, ISOFORM A"/>
    <property type="match status" value="1"/>
</dbReference>
<dbReference type="SUPFAM" id="SSF103473">
    <property type="entry name" value="MFS general substrate transporter"/>
    <property type="match status" value="1"/>
</dbReference>
<feature type="transmembrane region" description="Helical" evidence="7">
    <location>
        <begin position="257"/>
        <end position="279"/>
    </location>
</feature>
<keyword evidence="5 7" id="KW-1133">Transmembrane helix</keyword>
<reference evidence="8" key="1">
    <citation type="submission" date="2022-01" db="EMBL/GenBank/DDBJ databases">
        <authorList>
            <person name="King R."/>
        </authorList>
    </citation>
    <scope>NUCLEOTIDE SEQUENCE</scope>
</reference>
<keyword evidence="4 7" id="KW-0812">Transmembrane</keyword>
<dbReference type="GO" id="GO:0005886">
    <property type="term" value="C:plasma membrane"/>
    <property type="evidence" value="ECO:0007669"/>
    <property type="project" value="TreeGrafter"/>
</dbReference>
<evidence type="ECO:0000256" key="5">
    <source>
        <dbReference type="ARBA" id="ARBA00022989"/>
    </source>
</evidence>
<dbReference type="GO" id="GO:0005337">
    <property type="term" value="F:nucleoside transmembrane transporter activity"/>
    <property type="evidence" value="ECO:0007669"/>
    <property type="project" value="InterPro"/>
</dbReference>